<name>A0AAV5TPE6_9BILA</name>
<gene>
    <name evidence="1" type="ORF">PENTCL1PPCAC_18222</name>
</gene>
<reference evidence="1" key="1">
    <citation type="submission" date="2023-10" db="EMBL/GenBank/DDBJ databases">
        <title>Genome assembly of Pristionchus species.</title>
        <authorList>
            <person name="Yoshida K."/>
            <person name="Sommer R.J."/>
        </authorList>
    </citation>
    <scope>NUCLEOTIDE SEQUENCE</scope>
    <source>
        <strain evidence="1">RS0144</strain>
    </source>
</reference>
<organism evidence="1 2">
    <name type="scientific">Pristionchus entomophagus</name>
    <dbReference type="NCBI Taxonomy" id="358040"/>
    <lineage>
        <taxon>Eukaryota</taxon>
        <taxon>Metazoa</taxon>
        <taxon>Ecdysozoa</taxon>
        <taxon>Nematoda</taxon>
        <taxon>Chromadorea</taxon>
        <taxon>Rhabditida</taxon>
        <taxon>Rhabditina</taxon>
        <taxon>Diplogasteromorpha</taxon>
        <taxon>Diplogasteroidea</taxon>
        <taxon>Neodiplogasteridae</taxon>
        <taxon>Pristionchus</taxon>
    </lineage>
</organism>
<feature type="non-terminal residue" evidence="1">
    <location>
        <position position="1"/>
    </location>
</feature>
<comment type="caution">
    <text evidence="1">The sequence shown here is derived from an EMBL/GenBank/DDBJ whole genome shotgun (WGS) entry which is preliminary data.</text>
</comment>
<keyword evidence="2" id="KW-1185">Reference proteome</keyword>
<dbReference type="Proteomes" id="UP001432027">
    <property type="component" value="Unassembled WGS sequence"/>
</dbReference>
<accession>A0AAV5TPE6</accession>
<proteinExistence type="predicted"/>
<protein>
    <submittedName>
        <fullName evidence="1">Uncharacterized protein</fullName>
    </submittedName>
</protein>
<evidence type="ECO:0000313" key="1">
    <source>
        <dbReference type="EMBL" id="GMS96047.1"/>
    </source>
</evidence>
<dbReference type="AlphaFoldDB" id="A0AAV5TPE6"/>
<dbReference type="EMBL" id="BTSX01000004">
    <property type="protein sequence ID" value="GMS96047.1"/>
    <property type="molecule type" value="Genomic_DNA"/>
</dbReference>
<evidence type="ECO:0000313" key="2">
    <source>
        <dbReference type="Proteomes" id="UP001432027"/>
    </source>
</evidence>
<sequence>GIVVGFKEIKSGKFFFVNTPHGVAVLYPRALDKERGLGLGAYVKVLTRPCRSVPSISRNEEVESFEWNDQPEDHEVDVKWDRVMVKCNVYFGGQDNGWYFFDNPYLGRLAMKETGSKVEKNVKVDCMYRVVCRKVKEEDGLSSVREPIVWVVKDIDFADRTVHTGRWFEGVVTQRTHDFALITSPNLPIDVMLYDWNKRSHTESEGLLGRWVRFQIDIRHVNDHGLRYRAVNNITMIDSLYKTRVIGTYTELLIRCEWNGKMEDSGALMESEIGPIRDNLRIIDTRNENANIEFEVWVVKHFRNNHSARWKLSIHDNEPIKINKGKSMERQRGNRVDYKSAVVTSMQPQYPEYPIKLKKDRRVIDIMTQFMLSDSVYDAFRKNDRESAKKVMKILERYGKK</sequence>